<dbReference type="GeneID" id="54472674"/>
<evidence type="ECO:0008006" key="3">
    <source>
        <dbReference type="Google" id="ProtNLM"/>
    </source>
</evidence>
<dbReference type="PANTHER" id="PTHR28630:SF3">
    <property type="entry name" value="PEROXIREDOXIN-LIKE 2C"/>
    <property type="match status" value="1"/>
</dbReference>
<dbReference type="EMBL" id="MU001641">
    <property type="protein sequence ID" value="KAF2479521.1"/>
    <property type="molecule type" value="Genomic_DNA"/>
</dbReference>
<dbReference type="PANTHER" id="PTHR28630">
    <property type="match status" value="1"/>
</dbReference>
<gene>
    <name evidence="1" type="ORF">BDY17DRAFT_257299</name>
</gene>
<sequence length="225" mass="25313">MKQTAASDNNLPVGEGDECPDRATLAAVQDIPVYDAEGNAVPFGSLYHPDTTPHQRQLIIFVRHFYCGACQAYVKALVEGISIDDYYSIPTPTSIIIIGCGKPDLIPQYRRFTNQCQYTILAEPTRMLFKKLGMNWSMSLGSERPDYMREISVLDVVKGQVRDVSGAVKDPEGIRKRDVFRGGHPLQIGGEFLFEDGQVIWCHRMKHMRGHAEISVLRKLLELDD</sequence>
<organism evidence="1 2">
    <name type="scientific">Neohortaea acidophila</name>
    <dbReference type="NCBI Taxonomy" id="245834"/>
    <lineage>
        <taxon>Eukaryota</taxon>
        <taxon>Fungi</taxon>
        <taxon>Dikarya</taxon>
        <taxon>Ascomycota</taxon>
        <taxon>Pezizomycotina</taxon>
        <taxon>Dothideomycetes</taxon>
        <taxon>Dothideomycetidae</taxon>
        <taxon>Mycosphaerellales</taxon>
        <taxon>Teratosphaeriaceae</taxon>
        <taxon>Neohortaea</taxon>
    </lineage>
</organism>
<accession>A0A6A6PII2</accession>
<evidence type="ECO:0000313" key="2">
    <source>
        <dbReference type="Proteomes" id="UP000799767"/>
    </source>
</evidence>
<dbReference type="AlphaFoldDB" id="A0A6A6PII2"/>
<dbReference type="Proteomes" id="UP000799767">
    <property type="component" value="Unassembled WGS sequence"/>
</dbReference>
<name>A0A6A6PII2_9PEZI</name>
<protein>
    <recommendedName>
        <fullName evidence="3">AhpC/TSA antioxidant enzyme-domain-containing protein</fullName>
    </recommendedName>
</protein>
<dbReference type="OrthoDB" id="40334at2759"/>
<keyword evidence="2" id="KW-1185">Reference proteome</keyword>
<dbReference type="Pfam" id="PF13911">
    <property type="entry name" value="AhpC-TSA_2"/>
    <property type="match status" value="1"/>
</dbReference>
<dbReference type="InterPro" id="IPR032801">
    <property type="entry name" value="PXL2A/B/C"/>
</dbReference>
<dbReference type="RefSeq" id="XP_033586091.1">
    <property type="nucleotide sequence ID" value="XM_033731672.1"/>
</dbReference>
<evidence type="ECO:0000313" key="1">
    <source>
        <dbReference type="EMBL" id="KAF2479521.1"/>
    </source>
</evidence>
<proteinExistence type="predicted"/>
<reference evidence="1" key="1">
    <citation type="journal article" date="2020" name="Stud. Mycol.">
        <title>101 Dothideomycetes genomes: a test case for predicting lifestyles and emergence of pathogens.</title>
        <authorList>
            <person name="Haridas S."/>
            <person name="Albert R."/>
            <person name="Binder M."/>
            <person name="Bloem J."/>
            <person name="Labutti K."/>
            <person name="Salamov A."/>
            <person name="Andreopoulos B."/>
            <person name="Baker S."/>
            <person name="Barry K."/>
            <person name="Bills G."/>
            <person name="Bluhm B."/>
            <person name="Cannon C."/>
            <person name="Castanera R."/>
            <person name="Culley D."/>
            <person name="Daum C."/>
            <person name="Ezra D."/>
            <person name="Gonzalez J."/>
            <person name="Henrissat B."/>
            <person name="Kuo A."/>
            <person name="Liang C."/>
            <person name="Lipzen A."/>
            <person name="Lutzoni F."/>
            <person name="Magnuson J."/>
            <person name="Mondo S."/>
            <person name="Nolan M."/>
            <person name="Ohm R."/>
            <person name="Pangilinan J."/>
            <person name="Park H.-J."/>
            <person name="Ramirez L."/>
            <person name="Alfaro M."/>
            <person name="Sun H."/>
            <person name="Tritt A."/>
            <person name="Yoshinaga Y."/>
            <person name="Zwiers L.-H."/>
            <person name="Turgeon B."/>
            <person name="Goodwin S."/>
            <person name="Spatafora J."/>
            <person name="Crous P."/>
            <person name="Grigoriev I."/>
        </authorList>
    </citation>
    <scope>NUCLEOTIDE SEQUENCE</scope>
    <source>
        <strain evidence="1">CBS 113389</strain>
    </source>
</reference>